<reference evidence="11" key="2">
    <citation type="submission" date="2023-03" db="EMBL/GenBank/DDBJ databases">
        <authorList>
            <person name="Inwood S.N."/>
            <person name="Skelly J.G."/>
            <person name="Guhlin J."/>
            <person name="Harrop T.W.R."/>
            <person name="Goldson S.G."/>
            <person name="Dearden P.K."/>
        </authorList>
    </citation>
    <scope>NUCLEOTIDE SEQUENCE</scope>
    <source>
        <strain evidence="11">Irish</strain>
        <tissue evidence="11">Whole body</tissue>
    </source>
</reference>
<dbReference type="GO" id="GO:0007165">
    <property type="term" value="P:signal transduction"/>
    <property type="evidence" value="ECO:0007669"/>
    <property type="project" value="UniProtKB-KW"/>
</dbReference>
<feature type="transmembrane region" description="Helical" evidence="10">
    <location>
        <begin position="7"/>
        <end position="25"/>
    </location>
</feature>
<evidence type="ECO:0000313" key="12">
    <source>
        <dbReference type="Proteomes" id="UP001168990"/>
    </source>
</evidence>
<dbReference type="EMBL" id="JAQQBS010001422">
    <property type="protein sequence ID" value="KAK0164889.1"/>
    <property type="molecule type" value="Genomic_DNA"/>
</dbReference>
<keyword evidence="12" id="KW-1185">Reference proteome</keyword>
<keyword evidence="5 10" id="KW-0552">Olfaction</keyword>
<evidence type="ECO:0000256" key="3">
    <source>
        <dbReference type="ARBA" id="ARBA00022606"/>
    </source>
</evidence>
<reference evidence="11" key="1">
    <citation type="journal article" date="2023" name="bioRxiv">
        <title>Scaffold-level genome assemblies of two parasitoid biocontrol wasps reveal the parthenogenesis mechanism and an associated novel virus.</title>
        <authorList>
            <person name="Inwood S."/>
            <person name="Skelly J."/>
            <person name="Guhlin J."/>
            <person name="Harrop T."/>
            <person name="Goldson S."/>
            <person name="Dearden P."/>
        </authorList>
    </citation>
    <scope>NUCLEOTIDE SEQUENCE</scope>
    <source>
        <strain evidence="11">Irish</strain>
        <tissue evidence="11">Whole body</tissue>
    </source>
</reference>
<name>A0AA39KKK8_9HYME</name>
<accession>A0AA39KKK8</accession>
<feature type="transmembrane region" description="Helical" evidence="10">
    <location>
        <begin position="297"/>
        <end position="318"/>
    </location>
</feature>
<evidence type="ECO:0000256" key="8">
    <source>
        <dbReference type="ARBA" id="ARBA00023170"/>
    </source>
</evidence>
<keyword evidence="8 10" id="KW-0675">Receptor</keyword>
<evidence type="ECO:0000256" key="6">
    <source>
        <dbReference type="ARBA" id="ARBA00022989"/>
    </source>
</evidence>
<keyword evidence="9 10" id="KW-0807">Transducer</keyword>
<dbReference type="GO" id="GO:0004984">
    <property type="term" value="F:olfactory receptor activity"/>
    <property type="evidence" value="ECO:0007669"/>
    <property type="project" value="InterPro"/>
</dbReference>
<evidence type="ECO:0000256" key="9">
    <source>
        <dbReference type="ARBA" id="ARBA00023224"/>
    </source>
</evidence>
<evidence type="ECO:0000256" key="5">
    <source>
        <dbReference type="ARBA" id="ARBA00022725"/>
    </source>
</evidence>
<feature type="transmembrane region" description="Helical" evidence="10">
    <location>
        <begin position="64"/>
        <end position="86"/>
    </location>
</feature>
<evidence type="ECO:0000256" key="1">
    <source>
        <dbReference type="ARBA" id="ARBA00004651"/>
    </source>
</evidence>
<keyword evidence="3 10" id="KW-0716">Sensory transduction</keyword>
<comment type="caution">
    <text evidence="11">The sequence shown here is derived from an EMBL/GenBank/DDBJ whole genome shotgun (WGS) entry which is preliminary data.</text>
</comment>
<dbReference type="PANTHER" id="PTHR21137:SF35">
    <property type="entry name" value="ODORANT RECEPTOR 19A-RELATED"/>
    <property type="match status" value="1"/>
</dbReference>
<feature type="transmembrane region" description="Helical" evidence="10">
    <location>
        <begin position="375"/>
        <end position="393"/>
    </location>
</feature>
<keyword evidence="7 10" id="KW-0472">Membrane</keyword>
<feature type="transmembrane region" description="Helical" evidence="10">
    <location>
        <begin position="123"/>
        <end position="144"/>
    </location>
</feature>
<evidence type="ECO:0000256" key="10">
    <source>
        <dbReference type="RuleBase" id="RU351113"/>
    </source>
</evidence>
<dbReference type="AlphaFoldDB" id="A0AA39KKK8"/>
<gene>
    <name evidence="11" type="ORF">PV328_003456</name>
</gene>
<feature type="transmembrane region" description="Helical" evidence="10">
    <location>
        <begin position="268"/>
        <end position="290"/>
    </location>
</feature>
<keyword evidence="4 10" id="KW-0812">Transmembrane</keyword>
<dbReference type="GO" id="GO:0005886">
    <property type="term" value="C:plasma membrane"/>
    <property type="evidence" value="ECO:0007669"/>
    <property type="project" value="UniProtKB-SubCell"/>
</dbReference>
<keyword evidence="6 10" id="KW-1133">Transmembrane helix</keyword>
<evidence type="ECO:0000313" key="11">
    <source>
        <dbReference type="EMBL" id="KAK0164889.1"/>
    </source>
</evidence>
<sequence length="396" mass="45689">MAWNSDMVYALGIQKIIASIIGIWPVESNDIISKMQVAFIAITQAWMCIDVIKQFIIKGHCGSILELVDIISTHIPAFIIVIKMIVTTIYRDNFHVIITSAINDWSEVIDQKSRLIMLRYARIGRIIVIVQIFGVFTISCQVIFDRLRITMDVWNEQTNSSAQISGFPLWPMCWIPIDMSSLQFIIHFIVQSILMLVCHNSYAIFNAMLYSLAIHLCGQNQVLNTNLKYFDKIEDPNQYKYHLRQFIKRHDNLIMLTDTFEETYNLNILAEVGMNIILICISGIVLLIGLQSSDIDIVAAMIIRIFMLNCGIFLHSYIGEQLNRESANLHMTIYSIPWYNMPPNMMKDITVIMLRCSRPFNLTAGKMYNMNFQNFMGILKTIFSYFSVIRLMLEGN</sequence>
<proteinExistence type="inferred from homology"/>
<comment type="subcellular location">
    <subcellularLocation>
        <location evidence="1 10">Cell membrane</location>
        <topology evidence="1 10">Multi-pass membrane protein</topology>
    </subcellularLocation>
</comment>
<comment type="similarity">
    <text evidence="10">Belongs to the insect chemoreceptor superfamily. Heteromeric odorant receptor channel (TC 1.A.69) family.</text>
</comment>
<dbReference type="PANTHER" id="PTHR21137">
    <property type="entry name" value="ODORANT RECEPTOR"/>
    <property type="match status" value="1"/>
</dbReference>
<evidence type="ECO:0000256" key="4">
    <source>
        <dbReference type="ARBA" id="ARBA00022692"/>
    </source>
</evidence>
<protein>
    <recommendedName>
        <fullName evidence="10">Odorant receptor</fullName>
    </recommendedName>
</protein>
<dbReference type="Proteomes" id="UP001168990">
    <property type="component" value="Unassembled WGS sequence"/>
</dbReference>
<keyword evidence="2" id="KW-1003">Cell membrane</keyword>
<feature type="transmembrane region" description="Helical" evidence="10">
    <location>
        <begin position="184"/>
        <end position="205"/>
    </location>
</feature>
<evidence type="ECO:0000256" key="2">
    <source>
        <dbReference type="ARBA" id="ARBA00022475"/>
    </source>
</evidence>
<dbReference type="GO" id="GO:0005549">
    <property type="term" value="F:odorant binding"/>
    <property type="evidence" value="ECO:0007669"/>
    <property type="project" value="InterPro"/>
</dbReference>
<organism evidence="11 12">
    <name type="scientific">Microctonus aethiopoides</name>
    <dbReference type="NCBI Taxonomy" id="144406"/>
    <lineage>
        <taxon>Eukaryota</taxon>
        <taxon>Metazoa</taxon>
        <taxon>Ecdysozoa</taxon>
        <taxon>Arthropoda</taxon>
        <taxon>Hexapoda</taxon>
        <taxon>Insecta</taxon>
        <taxon>Pterygota</taxon>
        <taxon>Neoptera</taxon>
        <taxon>Endopterygota</taxon>
        <taxon>Hymenoptera</taxon>
        <taxon>Apocrita</taxon>
        <taxon>Ichneumonoidea</taxon>
        <taxon>Braconidae</taxon>
        <taxon>Euphorinae</taxon>
        <taxon>Microctonus</taxon>
    </lineage>
</organism>
<dbReference type="InterPro" id="IPR004117">
    <property type="entry name" value="7tm6_olfct_rcpt"/>
</dbReference>
<dbReference type="Pfam" id="PF02949">
    <property type="entry name" value="7tm_6"/>
    <property type="match status" value="1"/>
</dbReference>
<evidence type="ECO:0000256" key="7">
    <source>
        <dbReference type="ARBA" id="ARBA00023136"/>
    </source>
</evidence>